<dbReference type="UniPathway" id="UPA00378"/>
<comment type="pathway">
    <text evidence="2">Protein modification; protein glycosylation.</text>
</comment>
<evidence type="ECO:0000313" key="11">
    <source>
        <dbReference type="EMBL" id="KAF9758402.1"/>
    </source>
</evidence>
<proteinExistence type="inferred from homology"/>
<gene>
    <name evidence="11" type="ORF">IM811_000096</name>
</gene>
<keyword evidence="8" id="KW-0472">Membrane</keyword>
<dbReference type="InterPro" id="IPR003342">
    <property type="entry name" value="ArnT-like_N"/>
</dbReference>
<dbReference type="GO" id="GO:0004169">
    <property type="term" value="F:dolichyl-phosphate-mannose-protein mannosyltransferase activity"/>
    <property type="evidence" value="ECO:0007669"/>
    <property type="project" value="TreeGrafter"/>
</dbReference>
<dbReference type="PANTHER" id="PTHR10050:SF50">
    <property type="entry name" value="DOLICHYL-PHOSPHATE-MANNOSE--PROTEIN MANNOSYLTRANSFERASE 1-RELATED"/>
    <property type="match status" value="1"/>
</dbReference>
<dbReference type="PANTHER" id="PTHR10050">
    <property type="entry name" value="DOLICHYL-PHOSPHATE-MANNOSE--PROTEIN MANNOSYLTRANSFERASE"/>
    <property type="match status" value="1"/>
</dbReference>
<dbReference type="AlphaFoldDB" id="A0A8H7NLN7"/>
<comment type="caution">
    <text evidence="11">The sequence shown here is derived from an EMBL/GenBank/DDBJ whole genome shotgun (WGS) entry which is preliminary data.</text>
</comment>
<evidence type="ECO:0000256" key="7">
    <source>
        <dbReference type="ARBA" id="ARBA00022989"/>
    </source>
</evidence>
<evidence type="ECO:0000256" key="2">
    <source>
        <dbReference type="ARBA" id="ARBA00004922"/>
    </source>
</evidence>
<organism evidence="11 12">
    <name type="scientific">Bionectria ochroleuca</name>
    <name type="common">Gliocladium roseum</name>
    <dbReference type="NCBI Taxonomy" id="29856"/>
    <lineage>
        <taxon>Eukaryota</taxon>
        <taxon>Fungi</taxon>
        <taxon>Dikarya</taxon>
        <taxon>Ascomycota</taxon>
        <taxon>Pezizomycotina</taxon>
        <taxon>Sordariomycetes</taxon>
        <taxon>Hypocreomycetidae</taxon>
        <taxon>Hypocreales</taxon>
        <taxon>Bionectriaceae</taxon>
        <taxon>Clonostachys</taxon>
    </lineage>
</organism>
<feature type="compositionally biased region" description="Low complexity" evidence="9">
    <location>
        <begin position="16"/>
        <end position="39"/>
    </location>
</feature>
<feature type="region of interest" description="Disordered" evidence="9">
    <location>
        <begin position="1"/>
        <end position="59"/>
    </location>
</feature>
<accession>A0A8H7NLN7</accession>
<dbReference type="GO" id="GO:0016020">
    <property type="term" value="C:membrane"/>
    <property type="evidence" value="ECO:0007669"/>
    <property type="project" value="InterPro"/>
</dbReference>
<evidence type="ECO:0000259" key="10">
    <source>
        <dbReference type="Pfam" id="PF02366"/>
    </source>
</evidence>
<evidence type="ECO:0000256" key="1">
    <source>
        <dbReference type="ARBA" id="ARBA00004127"/>
    </source>
</evidence>
<comment type="subcellular location">
    <subcellularLocation>
        <location evidence="1">Endomembrane system</location>
        <topology evidence="1">Multi-pass membrane protein</topology>
    </subcellularLocation>
</comment>
<reference evidence="11" key="1">
    <citation type="submission" date="2020-10" db="EMBL/GenBank/DDBJ databases">
        <title>High-Quality Genome Resource of Clonostachys rosea strain S41 by Oxford Nanopore Long-Read Sequencing.</title>
        <authorList>
            <person name="Wang H."/>
        </authorList>
    </citation>
    <scope>NUCLEOTIDE SEQUENCE</scope>
    <source>
        <strain evidence="11">S41</strain>
    </source>
</reference>
<dbReference type="Pfam" id="PF02366">
    <property type="entry name" value="PMT"/>
    <property type="match status" value="1"/>
</dbReference>
<feature type="compositionally biased region" description="Basic residues" evidence="9">
    <location>
        <begin position="40"/>
        <end position="56"/>
    </location>
</feature>
<evidence type="ECO:0000256" key="8">
    <source>
        <dbReference type="ARBA" id="ARBA00023136"/>
    </source>
</evidence>
<dbReference type="Proteomes" id="UP000616885">
    <property type="component" value="Unassembled WGS sequence"/>
</dbReference>
<dbReference type="EMBL" id="JADCTT010000001">
    <property type="protein sequence ID" value="KAF9758402.1"/>
    <property type="molecule type" value="Genomic_DNA"/>
</dbReference>
<keyword evidence="7" id="KW-1133">Transmembrane helix</keyword>
<comment type="similarity">
    <text evidence="3">Belongs to the glycosyltransferase 39 family.</text>
</comment>
<keyword evidence="5" id="KW-0808">Transferase</keyword>
<evidence type="ECO:0000256" key="5">
    <source>
        <dbReference type="ARBA" id="ARBA00022679"/>
    </source>
</evidence>
<protein>
    <recommendedName>
        <fullName evidence="10">ArnT-like N-terminal domain-containing protein</fullName>
    </recommendedName>
</protein>
<evidence type="ECO:0000256" key="3">
    <source>
        <dbReference type="ARBA" id="ARBA00007222"/>
    </source>
</evidence>
<keyword evidence="4" id="KW-0328">Glycosyltransferase</keyword>
<name>A0A8H7NLN7_BIOOC</name>
<evidence type="ECO:0000256" key="6">
    <source>
        <dbReference type="ARBA" id="ARBA00022692"/>
    </source>
</evidence>
<dbReference type="InterPro" id="IPR027005">
    <property type="entry name" value="PMT-like"/>
</dbReference>
<evidence type="ECO:0000256" key="4">
    <source>
        <dbReference type="ARBA" id="ARBA00022676"/>
    </source>
</evidence>
<sequence length="186" mass="19937">MGKSNGARGRSPQPPSEKQQQPAAAAQLQPALAVPGAPKARSKSRSKSRSKNKKKAVNAISTSYKSDGVEDNDVFLLPVSDYVVALGIIALATLVRTWKIYMPTSVVFDEVHFGGFASKYIKGKFFMDVHPLSLRCSSPLPAGLLDSTARSTSRRLAKTTSNPMSLTWLCACSLPSVAFCSPPSCF</sequence>
<evidence type="ECO:0000313" key="12">
    <source>
        <dbReference type="Proteomes" id="UP000616885"/>
    </source>
</evidence>
<evidence type="ECO:0000256" key="9">
    <source>
        <dbReference type="SAM" id="MobiDB-lite"/>
    </source>
</evidence>
<dbReference type="GO" id="GO:0005783">
    <property type="term" value="C:endoplasmic reticulum"/>
    <property type="evidence" value="ECO:0007669"/>
    <property type="project" value="TreeGrafter"/>
</dbReference>
<feature type="domain" description="ArnT-like N-terminal" evidence="10">
    <location>
        <begin position="90"/>
        <end position="132"/>
    </location>
</feature>
<keyword evidence="6" id="KW-0812">Transmembrane</keyword>